<name>A0AAV5SD96_9BILA</name>
<keyword evidence="1" id="KW-0175">Coiled coil</keyword>
<accession>A0AAV5SD96</accession>
<organism evidence="2 3">
    <name type="scientific">Pristionchus entomophagus</name>
    <dbReference type="NCBI Taxonomy" id="358040"/>
    <lineage>
        <taxon>Eukaryota</taxon>
        <taxon>Metazoa</taxon>
        <taxon>Ecdysozoa</taxon>
        <taxon>Nematoda</taxon>
        <taxon>Chromadorea</taxon>
        <taxon>Rhabditida</taxon>
        <taxon>Rhabditina</taxon>
        <taxon>Diplogasteromorpha</taxon>
        <taxon>Diplogasteroidea</taxon>
        <taxon>Neodiplogasteridae</taxon>
        <taxon>Pristionchus</taxon>
    </lineage>
</organism>
<gene>
    <name evidence="2" type="ORF">PENTCL1PPCAC_818</name>
</gene>
<protein>
    <submittedName>
        <fullName evidence="2">Uncharacterized protein</fullName>
    </submittedName>
</protein>
<comment type="caution">
    <text evidence="2">The sequence shown here is derived from an EMBL/GenBank/DDBJ whole genome shotgun (WGS) entry which is preliminary data.</text>
</comment>
<feature type="coiled-coil region" evidence="1">
    <location>
        <begin position="31"/>
        <end position="65"/>
    </location>
</feature>
<dbReference type="Proteomes" id="UP001432027">
    <property type="component" value="Unassembled WGS sequence"/>
</dbReference>
<keyword evidence="3" id="KW-1185">Reference proteome</keyword>
<dbReference type="AlphaFoldDB" id="A0AAV5SD96"/>
<evidence type="ECO:0000256" key="1">
    <source>
        <dbReference type="SAM" id="Coils"/>
    </source>
</evidence>
<feature type="non-terminal residue" evidence="2">
    <location>
        <position position="1"/>
    </location>
</feature>
<evidence type="ECO:0000313" key="2">
    <source>
        <dbReference type="EMBL" id="GMS78643.1"/>
    </source>
</evidence>
<evidence type="ECO:0000313" key="3">
    <source>
        <dbReference type="Proteomes" id="UP001432027"/>
    </source>
</evidence>
<proteinExistence type="predicted"/>
<dbReference type="EMBL" id="BTSX01000001">
    <property type="protein sequence ID" value="GMS78643.1"/>
    <property type="molecule type" value="Genomic_DNA"/>
</dbReference>
<sequence>AVIVIDDDEPEQPIEKSMKKEVKEEPVPSSEVELQQKVIKLEEKLQRAYRAAGEYKERAEAAESRLDSKYGIK</sequence>
<reference evidence="2" key="1">
    <citation type="submission" date="2023-10" db="EMBL/GenBank/DDBJ databases">
        <title>Genome assembly of Pristionchus species.</title>
        <authorList>
            <person name="Yoshida K."/>
            <person name="Sommer R.J."/>
        </authorList>
    </citation>
    <scope>NUCLEOTIDE SEQUENCE</scope>
    <source>
        <strain evidence="2">RS0144</strain>
    </source>
</reference>
<feature type="non-terminal residue" evidence="2">
    <location>
        <position position="73"/>
    </location>
</feature>